<dbReference type="PANTHER" id="PTHR34614">
    <property type="match status" value="1"/>
</dbReference>
<sequence length="363" mass="41472">MLKANHLPSVHQNCGRPPFSLAFPKYGKSKEGHWSPQIVVALAVTREGFPVRSWVFPGNTADVSTFETIKADLRQWNLGRAILVADAGMNSEENRKTLARACGRYLLACRMANVAEIKKKVLAHPGRFKVISENLQAKEIVIGDGIQDYRYIVCYNPKEAERQRAHRTEVVADLEEKLGGRKNKSAVAKWAVQLRASQRYGRYLIVDARNNLRIDKGAVREAARYDGKWVLQTNDQHLSMEEAAQGYKSLLTIERCFRSLKRSQIRISPLYHWLPNRIESHVKICVLALLIERVAECESGQSWFQIRNKLEKVQATECETKTHRFFRLNRVVPEVKELLEKLSTRLPPTVLKISECARSTPDL</sequence>
<dbReference type="GO" id="GO:0006313">
    <property type="term" value="P:DNA transposition"/>
    <property type="evidence" value="ECO:0007669"/>
    <property type="project" value="InterPro"/>
</dbReference>
<dbReference type="Pfam" id="PF01609">
    <property type="entry name" value="DDE_Tnp_1"/>
    <property type="match status" value="1"/>
</dbReference>
<evidence type="ECO:0000313" key="2">
    <source>
        <dbReference type="EMBL" id="QTD51816.1"/>
    </source>
</evidence>
<proteinExistence type="predicted"/>
<dbReference type="EMBL" id="CP071793">
    <property type="protein sequence ID" value="QTD51816.1"/>
    <property type="molecule type" value="Genomic_DNA"/>
</dbReference>
<evidence type="ECO:0000259" key="1">
    <source>
        <dbReference type="Pfam" id="PF01609"/>
    </source>
</evidence>
<dbReference type="SUPFAM" id="SSF53098">
    <property type="entry name" value="Ribonuclease H-like"/>
    <property type="match status" value="1"/>
</dbReference>
<reference evidence="2" key="1">
    <citation type="submission" date="2021-03" db="EMBL/GenBank/DDBJ databases">
        <title>Acanthopleuribacteraceae sp. M133.</title>
        <authorList>
            <person name="Wang G."/>
        </authorList>
    </citation>
    <scope>NUCLEOTIDE SEQUENCE</scope>
    <source>
        <strain evidence="2">M133</strain>
    </source>
</reference>
<organism evidence="2 3">
    <name type="scientific">Sulfidibacter corallicola</name>
    <dbReference type="NCBI Taxonomy" id="2818388"/>
    <lineage>
        <taxon>Bacteria</taxon>
        <taxon>Pseudomonadati</taxon>
        <taxon>Acidobacteriota</taxon>
        <taxon>Holophagae</taxon>
        <taxon>Acanthopleuribacterales</taxon>
        <taxon>Acanthopleuribacteraceae</taxon>
        <taxon>Sulfidibacter</taxon>
    </lineage>
</organism>
<dbReference type="AlphaFoldDB" id="A0A8A4TPC0"/>
<dbReference type="KEGG" id="scor:J3U87_05040"/>
<feature type="domain" description="Transposase IS4-like" evidence="1">
    <location>
        <begin position="24"/>
        <end position="290"/>
    </location>
</feature>
<protein>
    <submittedName>
        <fullName evidence="2">Transposase</fullName>
    </submittedName>
</protein>
<evidence type="ECO:0000313" key="3">
    <source>
        <dbReference type="Proteomes" id="UP000663929"/>
    </source>
</evidence>
<dbReference type="GO" id="GO:0003677">
    <property type="term" value="F:DNA binding"/>
    <property type="evidence" value="ECO:0007669"/>
    <property type="project" value="InterPro"/>
</dbReference>
<accession>A0A8A4TPC0</accession>
<name>A0A8A4TPC0_SULCO</name>
<dbReference type="Proteomes" id="UP000663929">
    <property type="component" value="Chromosome"/>
</dbReference>
<dbReference type="GO" id="GO:0004803">
    <property type="term" value="F:transposase activity"/>
    <property type="evidence" value="ECO:0007669"/>
    <property type="project" value="InterPro"/>
</dbReference>
<dbReference type="InterPro" id="IPR002559">
    <property type="entry name" value="Transposase_11"/>
</dbReference>
<keyword evidence="3" id="KW-1185">Reference proteome</keyword>
<dbReference type="InterPro" id="IPR012337">
    <property type="entry name" value="RNaseH-like_sf"/>
</dbReference>
<gene>
    <name evidence="2" type="ORF">J3U87_05040</name>
</gene>
<dbReference type="PANTHER" id="PTHR34614:SF2">
    <property type="entry name" value="TRANSPOSASE IS4-LIKE DOMAIN-CONTAINING PROTEIN"/>
    <property type="match status" value="1"/>
</dbReference>